<dbReference type="AlphaFoldDB" id="A0A0F8ZL24"/>
<gene>
    <name evidence="3" type="ORF">LCGC14_2957350</name>
</gene>
<evidence type="ECO:0000256" key="1">
    <source>
        <dbReference type="SAM" id="Coils"/>
    </source>
</evidence>
<dbReference type="EMBL" id="LAZR01059767">
    <property type="protein sequence ID" value="KKK67109.1"/>
    <property type="molecule type" value="Genomic_DNA"/>
</dbReference>
<organism evidence="3">
    <name type="scientific">marine sediment metagenome</name>
    <dbReference type="NCBI Taxonomy" id="412755"/>
    <lineage>
        <taxon>unclassified sequences</taxon>
        <taxon>metagenomes</taxon>
        <taxon>ecological metagenomes</taxon>
    </lineage>
</organism>
<keyword evidence="1" id="KW-0175">Coiled coil</keyword>
<feature type="non-terminal residue" evidence="3">
    <location>
        <position position="1"/>
    </location>
</feature>
<sequence>TEDGVLPKTRVKALKGEKKSLGGDIRQIKKQVKTMRKDADRMEGIGGNRKEMNELLTDASDMEGEGLAKHERVQKIDAELARHTELEKELKTLKANIRQVEKKKDDLVAAARAKISEEEAKQLILERFQRLLTEQFDSYLRQYQRAFIATVENLWDKYAVTTKQILAERDQEADQLNAFLKELGYDS</sequence>
<reference evidence="3" key="1">
    <citation type="journal article" date="2015" name="Nature">
        <title>Complex archaea that bridge the gap between prokaryotes and eukaryotes.</title>
        <authorList>
            <person name="Spang A."/>
            <person name="Saw J.H."/>
            <person name="Jorgensen S.L."/>
            <person name="Zaremba-Niedzwiedzka K."/>
            <person name="Martijn J."/>
            <person name="Lind A.E."/>
            <person name="van Eijk R."/>
            <person name="Schleper C."/>
            <person name="Guy L."/>
            <person name="Ettema T.J."/>
        </authorList>
    </citation>
    <scope>NUCLEOTIDE SEQUENCE</scope>
</reference>
<comment type="caution">
    <text evidence="3">The sequence shown here is derived from an EMBL/GenBank/DDBJ whole genome shotgun (WGS) entry which is preliminary data.</text>
</comment>
<protein>
    <submittedName>
        <fullName evidence="3">Uncharacterized protein</fullName>
    </submittedName>
</protein>
<proteinExistence type="predicted"/>
<accession>A0A0F8ZL24</accession>
<name>A0A0F8ZL24_9ZZZZ</name>
<evidence type="ECO:0000256" key="2">
    <source>
        <dbReference type="SAM" id="MobiDB-lite"/>
    </source>
</evidence>
<evidence type="ECO:0000313" key="3">
    <source>
        <dbReference type="EMBL" id="KKK67109.1"/>
    </source>
</evidence>
<feature type="compositionally biased region" description="Basic and acidic residues" evidence="2">
    <location>
        <begin position="35"/>
        <end position="51"/>
    </location>
</feature>
<feature type="coiled-coil region" evidence="1">
    <location>
        <begin position="76"/>
        <end position="110"/>
    </location>
</feature>
<feature type="region of interest" description="Disordered" evidence="2">
    <location>
        <begin position="29"/>
        <end position="51"/>
    </location>
</feature>
<dbReference type="Gene3D" id="1.10.287.1490">
    <property type="match status" value="1"/>
</dbReference>